<dbReference type="Proteomes" id="UP000334340">
    <property type="component" value="Unassembled WGS sequence"/>
</dbReference>
<proteinExistence type="predicted"/>
<gene>
    <name evidence="1" type="ORF">MELA_00861</name>
</gene>
<protein>
    <submittedName>
        <fullName evidence="1">Uncharacterized protein</fullName>
    </submittedName>
</protein>
<keyword evidence="2" id="KW-1185">Reference proteome</keyword>
<reference evidence="1 2" key="1">
    <citation type="submission" date="2019-07" db="EMBL/GenBank/DDBJ databases">
        <authorList>
            <person name="Cremers G."/>
        </authorList>
    </citation>
    <scope>NUCLEOTIDE SEQUENCE [LARGE SCALE GENOMIC DNA]</scope>
</reference>
<dbReference type="AlphaFoldDB" id="A0A564ZIX4"/>
<sequence length="96" mass="10779">MGTIEISTPEREKALAVLLDAVERQKRLLSQSIGRTQERIQRLAASLQVNPDLLLAGEVPRPEAQDMDLLELEGELDLLRHLRDQLASLEHLTICS</sequence>
<evidence type="ECO:0000313" key="2">
    <source>
        <dbReference type="Proteomes" id="UP000334340"/>
    </source>
</evidence>
<dbReference type="EMBL" id="CABIKM010000014">
    <property type="protein sequence ID" value="VUZ84488.1"/>
    <property type="molecule type" value="Genomic_DNA"/>
</dbReference>
<name>A0A564ZIX4_9BACT</name>
<accession>A0A564ZIX4</accession>
<evidence type="ECO:0000313" key="1">
    <source>
        <dbReference type="EMBL" id="VUZ84488.1"/>
    </source>
</evidence>
<organism evidence="1 2">
    <name type="scientific">Candidatus Methylomirabilis lanthanidiphila</name>
    <dbReference type="NCBI Taxonomy" id="2211376"/>
    <lineage>
        <taxon>Bacteria</taxon>
        <taxon>Candidatus Methylomirabilota</taxon>
        <taxon>Candidatus Methylomirabilia</taxon>
        <taxon>Candidatus Methylomirabilales</taxon>
        <taxon>Candidatus Methylomirabilaceae</taxon>
        <taxon>Candidatus Methylomirabilis</taxon>
    </lineage>
</organism>